<dbReference type="RefSeq" id="WP_270452874.1">
    <property type="nucleotide sequence ID" value="NZ_JADPIE010000002.1"/>
</dbReference>
<sequence>MNYRILGRTGLKVSILSFGGIMLDQLLQEKANETVTKAIESGVNLFDVGPTYGTSQKKLGKAIESHREDVILTCKTEPDKTASEVRKDIENSLNLLKTDYFDVYQLHEVTNEKSLNSSLKKGGALEAIIEARDEGIINYIGFSAHSEWAALKLMEEFDFDTIMVPVNWNYWYNQNQWDKVIKEARKTEKGILAIKALAQRQWNPEEQKNRYNTWYKPIYDNDELAELALRFTLSKDIDTALSPGDPRMLDLGLKIIKKYENSSFELSNSEEAQLKKYIKTDGGKLYPIPK</sequence>
<accession>A0A931F968</accession>
<dbReference type="EMBL" id="JADPIE010000002">
    <property type="protein sequence ID" value="MBF8436109.1"/>
    <property type="molecule type" value="Genomic_DNA"/>
</dbReference>
<dbReference type="Pfam" id="PF00248">
    <property type="entry name" value="Aldo_ket_red"/>
    <property type="match status" value="1"/>
</dbReference>
<evidence type="ECO:0000259" key="1">
    <source>
        <dbReference type="Pfam" id="PF00248"/>
    </source>
</evidence>
<reference evidence="2" key="1">
    <citation type="submission" date="2020-11" db="EMBL/GenBank/DDBJ databases">
        <title>Halonatronomonas betainensis gen. nov., sp. nov. a novel haloalkaliphilic representative of the family Halanaerobiacae capable of betaine degradation.</title>
        <authorList>
            <person name="Boltyanskaya Y."/>
            <person name="Kevbrin V."/>
            <person name="Detkova E."/>
            <person name="Grouzdev D.S."/>
            <person name="Koziaeva V."/>
            <person name="Zhilina T."/>
        </authorList>
    </citation>
    <scope>NUCLEOTIDE SEQUENCE</scope>
    <source>
        <strain evidence="2">Z-7014</strain>
    </source>
</reference>
<dbReference type="Proteomes" id="UP000621436">
    <property type="component" value="Unassembled WGS sequence"/>
</dbReference>
<feature type="domain" description="NADP-dependent oxidoreductase" evidence="1">
    <location>
        <begin position="16"/>
        <end position="203"/>
    </location>
</feature>
<dbReference type="PANTHER" id="PTHR43312">
    <property type="entry name" value="D-THREO-ALDOSE 1-DEHYDROGENASE"/>
    <property type="match status" value="1"/>
</dbReference>
<dbReference type="InterPro" id="IPR053135">
    <property type="entry name" value="AKR2_Oxidoreductase"/>
</dbReference>
<evidence type="ECO:0000313" key="3">
    <source>
        <dbReference type="Proteomes" id="UP000621436"/>
    </source>
</evidence>
<evidence type="ECO:0000313" key="2">
    <source>
        <dbReference type="EMBL" id="MBF8436109.1"/>
    </source>
</evidence>
<name>A0A931F968_9FIRM</name>
<keyword evidence="3" id="KW-1185">Reference proteome</keyword>
<dbReference type="SUPFAM" id="SSF51430">
    <property type="entry name" value="NAD(P)-linked oxidoreductase"/>
    <property type="match status" value="1"/>
</dbReference>
<dbReference type="InterPro" id="IPR036812">
    <property type="entry name" value="NAD(P)_OxRdtase_dom_sf"/>
</dbReference>
<dbReference type="CDD" id="cd19100">
    <property type="entry name" value="AKR_unchar"/>
    <property type="match status" value="1"/>
</dbReference>
<dbReference type="PANTHER" id="PTHR43312:SF1">
    <property type="entry name" value="NADP-DEPENDENT OXIDOREDUCTASE DOMAIN-CONTAINING PROTEIN"/>
    <property type="match status" value="1"/>
</dbReference>
<dbReference type="InterPro" id="IPR023210">
    <property type="entry name" value="NADP_OxRdtase_dom"/>
</dbReference>
<dbReference type="Gene3D" id="3.20.20.100">
    <property type="entry name" value="NADP-dependent oxidoreductase domain"/>
    <property type="match status" value="1"/>
</dbReference>
<comment type="caution">
    <text evidence="2">The sequence shown here is derived from an EMBL/GenBank/DDBJ whole genome shotgun (WGS) entry which is preliminary data.</text>
</comment>
<gene>
    <name evidence="2" type="ORF">I0Q91_03380</name>
</gene>
<dbReference type="AlphaFoldDB" id="A0A931F968"/>
<proteinExistence type="predicted"/>
<organism evidence="2 3">
    <name type="scientific">Halonatronomonas betaini</name>
    <dbReference type="NCBI Taxonomy" id="2778430"/>
    <lineage>
        <taxon>Bacteria</taxon>
        <taxon>Bacillati</taxon>
        <taxon>Bacillota</taxon>
        <taxon>Clostridia</taxon>
        <taxon>Halanaerobiales</taxon>
        <taxon>Halarsenatibacteraceae</taxon>
        <taxon>Halonatronomonas</taxon>
    </lineage>
</organism>
<protein>
    <submittedName>
        <fullName evidence="2">Aldo/keto reductase</fullName>
    </submittedName>
</protein>